<dbReference type="Pfam" id="PF02784">
    <property type="entry name" value="Orn_Arg_deC_N"/>
    <property type="match status" value="1"/>
</dbReference>
<dbReference type="PANTHER" id="PTHR11482">
    <property type="entry name" value="ARGININE/DIAMINOPIMELATE/ORNITHINE DECARBOXYLASE"/>
    <property type="match status" value="1"/>
</dbReference>
<evidence type="ECO:0000256" key="4">
    <source>
        <dbReference type="ARBA" id="ARBA00022898"/>
    </source>
</evidence>
<dbReference type="Gene3D" id="1.10.620.20">
    <property type="entry name" value="Ribonucleotide Reductase, subunit A"/>
    <property type="match status" value="2"/>
</dbReference>
<dbReference type="SUPFAM" id="SSF47240">
    <property type="entry name" value="Ferritin-like"/>
    <property type="match status" value="1"/>
</dbReference>
<dbReference type="EMBL" id="RJVU01057109">
    <property type="protein sequence ID" value="ROK35813.1"/>
    <property type="molecule type" value="Genomic_DNA"/>
</dbReference>
<evidence type="ECO:0000313" key="8">
    <source>
        <dbReference type="EMBL" id="ROK35813.1"/>
    </source>
</evidence>
<dbReference type="InterPro" id="IPR033909">
    <property type="entry name" value="RNR_small"/>
</dbReference>
<dbReference type="InterPro" id="IPR022657">
    <property type="entry name" value="De-COase2_CS"/>
</dbReference>
<dbReference type="InterPro" id="IPR009078">
    <property type="entry name" value="Ferritin-like_SF"/>
</dbReference>
<dbReference type="PROSITE" id="PS00879">
    <property type="entry name" value="ODR_DC_2_2"/>
    <property type="match status" value="1"/>
</dbReference>
<organism evidence="8 9">
    <name type="scientific">Anabarilius grahami</name>
    <name type="common">Kanglang fish</name>
    <name type="synonym">Barilius grahami</name>
    <dbReference type="NCBI Taxonomy" id="495550"/>
    <lineage>
        <taxon>Eukaryota</taxon>
        <taxon>Metazoa</taxon>
        <taxon>Chordata</taxon>
        <taxon>Craniata</taxon>
        <taxon>Vertebrata</taxon>
        <taxon>Euteleostomi</taxon>
        <taxon>Actinopterygii</taxon>
        <taxon>Neopterygii</taxon>
        <taxon>Teleostei</taxon>
        <taxon>Ostariophysi</taxon>
        <taxon>Cypriniformes</taxon>
        <taxon>Xenocyprididae</taxon>
        <taxon>Xenocypridinae</taxon>
        <taxon>Xenocypridinae incertae sedis</taxon>
        <taxon>Anabarilius</taxon>
    </lineage>
</organism>
<dbReference type="GO" id="GO:0005737">
    <property type="term" value="C:cytoplasm"/>
    <property type="evidence" value="ECO:0007669"/>
    <property type="project" value="TreeGrafter"/>
</dbReference>
<dbReference type="GO" id="GO:0004586">
    <property type="term" value="F:ornithine decarboxylase activity"/>
    <property type="evidence" value="ECO:0007669"/>
    <property type="project" value="TreeGrafter"/>
</dbReference>
<dbReference type="PANTHER" id="PTHR11482:SF7">
    <property type="entry name" value="ANTIZYME INHIBITOR 1"/>
    <property type="match status" value="1"/>
</dbReference>
<dbReference type="Gene3D" id="2.40.37.10">
    <property type="entry name" value="Lyase, Ornithine Decarboxylase, Chain A, domain 1"/>
    <property type="match status" value="1"/>
</dbReference>
<evidence type="ECO:0000313" key="9">
    <source>
        <dbReference type="Proteomes" id="UP000281406"/>
    </source>
</evidence>
<sequence length="725" mass="81170">MKGFVDAPNYFIELLEGGTTLEDVIDSHVYEQNLAEKNAFVVADLGALMRQHVLWKTTMPLVRPFYPVCCNSSPVVIEVLSALGVGFVCTNKAETTLVLHHDVPPENIILSGVCKQLSLIKHAAKTGINYLVCENETELRKIARVHPEAKLLLQVSTEAQVEEASVTIGCSLKACRHLLEMAKELSVNVVGVTFQVQASSRDPQAYTHALSDARCIFDMGKELGFDMNILDIGGGFSGSEFQLKQVHSVVRPLLEAYFPSASGVSVIAEPGNFLVFSSFTLAVNVIGKKAVCRDLRSSTHDVLTPNDVPEFVYYMNDGVYGSFMGKLFGNIIATPSVHKMSLTLDEPVFPSSLWGPSCDPLDQVVEHCLLPELAVGDWLIFNNIGASGQEGPATLSDADQPPVYYTISTDDWFEMQEAGISLDDTMKNLSLNGHKDVDPSSIEDEPLLRANPKRFVIFPIQYPDIWKMYKQAQASFWTVEEVQRFCQEVQLPEARSFYGFQILIENVHSEMYSMLINTYIRDLKERDYLFNAIQTMPCVRRKADWALQWISDTNSAFGKRLVAFAAVEGIFFSGSFAAIYWLKKRGLMPGLTYSNELISRDEGLHCNFACLMYSYLVKKPSADRVNDIITKSVSIEQEFLTEALPVNLIGMNCSLMKQYIEFVADRLLTDLGLPKVYLSENPFDFMESISLEGKTNFFEKRVGEYQRLGVMSNMMDCEFTLDADF</sequence>
<dbReference type="PRINTS" id="PR01182">
    <property type="entry name" value="ORNDCRBXLASE"/>
</dbReference>
<dbReference type="InterPro" id="IPR002433">
    <property type="entry name" value="Orn_de-COase"/>
</dbReference>
<evidence type="ECO:0000256" key="5">
    <source>
        <dbReference type="ARBA" id="ARBA00023239"/>
    </source>
</evidence>
<evidence type="ECO:0000256" key="3">
    <source>
        <dbReference type="ARBA" id="ARBA00009303"/>
    </source>
</evidence>
<dbReference type="SUPFAM" id="SSF51419">
    <property type="entry name" value="PLP-binding barrel"/>
    <property type="match status" value="1"/>
</dbReference>
<dbReference type="InterPro" id="IPR012348">
    <property type="entry name" value="RNR-like"/>
</dbReference>
<dbReference type="PRINTS" id="PR01179">
    <property type="entry name" value="ODADCRBXLASE"/>
</dbReference>
<dbReference type="GO" id="GO:0009263">
    <property type="term" value="P:deoxyribonucleotide biosynthetic process"/>
    <property type="evidence" value="ECO:0007669"/>
    <property type="project" value="InterPro"/>
</dbReference>
<comment type="cofactor">
    <cofactor evidence="1">
        <name>pyridoxal 5'-phosphate</name>
        <dbReference type="ChEBI" id="CHEBI:597326"/>
    </cofactor>
</comment>
<comment type="function">
    <text evidence="6">Catalyzes the first and rate-limiting step of polyamine biosynthesis that converts ornithine into putrescine, which is the precursor for the polyamines, spermidine and spermine. Polyamines are essential for cell proliferation and are implicated in cellular processes, ranging from DNA replication to apoptosis.</text>
</comment>
<dbReference type="OrthoDB" id="5034579at2759"/>
<keyword evidence="4" id="KW-0663">Pyridoxal phosphate</keyword>
<dbReference type="Gene3D" id="3.20.20.10">
    <property type="entry name" value="Alanine racemase"/>
    <property type="match status" value="1"/>
</dbReference>
<proteinExistence type="inferred from homology"/>
<evidence type="ECO:0000256" key="2">
    <source>
        <dbReference type="ARBA" id="ARBA00008872"/>
    </source>
</evidence>
<dbReference type="AlphaFoldDB" id="A0A3N0XZE0"/>
<dbReference type="InterPro" id="IPR009006">
    <property type="entry name" value="Ala_racemase/Decarboxylase_C"/>
</dbReference>
<dbReference type="InterPro" id="IPR022644">
    <property type="entry name" value="De-COase2_N"/>
</dbReference>
<dbReference type="CDD" id="cd01049">
    <property type="entry name" value="RNRR2"/>
    <property type="match status" value="1"/>
</dbReference>
<dbReference type="InterPro" id="IPR030475">
    <property type="entry name" value="RNR_small_AS"/>
</dbReference>
<comment type="similarity">
    <text evidence="2">Belongs to the Orn/Lys/Arg decarboxylase class-II family.</text>
</comment>
<keyword evidence="9" id="KW-1185">Reference proteome</keyword>
<evidence type="ECO:0000256" key="6">
    <source>
        <dbReference type="ARBA" id="ARBA00037173"/>
    </source>
</evidence>
<dbReference type="GO" id="GO:1902269">
    <property type="term" value="P:positive regulation of polyamine transmembrane transport"/>
    <property type="evidence" value="ECO:0007669"/>
    <property type="project" value="TreeGrafter"/>
</dbReference>
<dbReference type="GO" id="GO:0042177">
    <property type="term" value="P:negative regulation of protein catabolic process"/>
    <property type="evidence" value="ECO:0007669"/>
    <property type="project" value="TreeGrafter"/>
</dbReference>
<evidence type="ECO:0000256" key="1">
    <source>
        <dbReference type="ARBA" id="ARBA00001933"/>
    </source>
</evidence>
<evidence type="ECO:0000259" key="7">
    <source>
        <dbReference type="Pfam" id="PF02784"/>
    </source>
</evidence>
<dbReference type="PROSITE" id="PS00368">
    <property type="entry name" value="RIBORED_SMALL"/>
    <property type="match status" value="1"/>
</dbReference>
<dbReference type="Pfam" id="PF00268">
    <property type="entry name" value="Ribonuc_red_sm"/>
    <property type="match status" value="1"/>
</dbReference>
<dbReference type="GO" id="GO:0016491">
    <property type="term" value="F:oxidoreductase activity"/>
    <property type="evidence" value="ECO:0007669"/>
    <property type="project" value="InterPro"/>
</dbReference>
<dbReference type="GO" id="GO:0033387">
    <property type="term" value="P:putrescine biosynthetic process from arginine, via ornithine"/>
    <property type="evidence" value="ECO:0007669"/>
    <property type="project" value="TreeGrafter"/>
</dbReference>
<dbReference type="Proteomes" id="UP000281406">
    <property type="component" value="Unassembled WGS sequence"/>
</dbReference>
<name>A0A3N0XZE0_ANAGA</name>
<reference evidence="8 9" key="1">
    <citation type="submission" date="2018-10" db="EMBL/GenBank/DDBJ databases">
        <title>Genome assembly for a Yunnan-Guizhou Plateau 3E fish, Anabarilius grahami (Regan), and its evolutionary and genetic applications.</title>
        <authorList>
            <person name="Jiang W."/>
        </authorList>
    </citation>
    <scope>NUCLEOTIDE SEQUENCE [LARGE SCALE GENOMIC DNA]</scope>
    <source>
        <strain evidence="8">AG-KIZ</strain>
        <tissue evidence="8">Muscle</tissue>
    </source>
</reference>
<feature type="domain" description="Orn/DAP/Arg decarboxylase 2 N-terminal" evidence="7">
    <location>
        <begin position="46"/>
        <end position="275"/>
    </location>
</feature>
<dbReference type="SUPFAM" id="SSF50621">
    <property type="entry name" value="Alanine racemase C-terminal domain-like"/>
    <property type="match status" value="1"/>
</dbReference>
<comment type="similarity">
    <text evidence="3">Belongs to the ribonucleoside diphosphate reductase small chain family.</text>
</comment>
<dbReference type="InterPro" id="IPR000183">
    <property type="entry name" value="Orn/DAP/Arg_de-COase"/>
</dbReference>
<gene>
    <name evidence="8" type="ORF">DPX16_17556</name>
</gene>
<protein>
    <submittedName>
        <fullName evidence="8">Antizyme inhibitor 1</fullName>
    </submittedName>
</protein>
<dbReference type="GO" id="GO:0042978">
    <property type="term" value="F:ornithine decarboxylase activator activity"/>
    <property type="evidence" value="ECO:0007669"/>
    <property type="project" value="TreeGrafter"/>
</dbReference>
<dbReference type="InterPro" id="IPR000358">
    <property type="entry name" value="RNR_small_fam"/>
</dbReference>
<accession>A0A3N0XZE0</accession>
<comment type="caution">
    <text evidence="8">The sequence shown here is derived from an EMBL/GenBank/DDBJ whole genome shotgun (WGS) entry which is preliminary data.</text>
</comment>
<dbReference type="InterPro" id="IPR029066">
    <property type="entry name" value="PLP-binding_barrel"/>
</dbReference>
<dbReference type="FunFam" id="3.20.20.10:FF:000005">
    <property type="entry name" value="Ornithine decarboxylase"/>
    <property type="match status" value="1"/>
</dbReference>
<keyword evidence="5" id="KW-0456">Lyase</keyword>